<evidence type="ECO:0000313" key="2">
    <source>
        <dbReference type="EMBL" id="SEO48351.1"/>
    </source>
</evidence>
<dbReference type="AlphaFoldDB" id="A0A1H8Q2Z4"/>
<dbReference type="PANTHER" id="PTHR13887:SF41">
    <property type="entry name" value="THIOREDOXIN SUPERFAMILY PROTEIN"/>
    <property type="match status" value="1"/>
</dbReference>
<organism evidence="2 3">
    <name type="scientific">Flavobacterium sinopsychrotolerans</name>
    <dbReference type="NCBI Taxonomy" id="604089"/>
    <lineage>
        <taxon>Bacteria</taxon>
        <taxon>Pseudomonadati</taxon>
        <taxon>Bacteroidota</taxon>
        <taxon>Flavobacteriia</taxon>
        <taxon>Flavobacteriales</taxon>
        <taxon>Flavobacteriaceae</taxon>
        <taxon>Flavobacterium</taxon>
    </lineage>
</organism>
<name>A0A1H8Q2Z4_9FLAO</name>
<dbReference type="PANTHER" id="PTHR13887">
    <property type="entry name" value="GLUTATHIONE S-TRANSFERASE KAPPA"/>
    <property type="match status" value="1"/>
</dbReference>
<dbReference type="CDD" id="cd03024">
    <property type="entry name" value="DsbA_FrnE"/>
    <property type="match status" value="1"/>
</dbReference>
<gene>
    <name evidence="2" type="ORF">SAMN04487942_2875</name>
</gene>
<protein>
    <submittedName>
        <fullName evidence="2">Predicted dithiol-disulfide isomerase, DsbA family</fullName>
    </submittedName>
</protein>
<dbReference type="SUPFAM" id="SSF52833">
    <property type="entry name" value="Thioredoxin-like"/>
    <property type="match status" value="1"/>
</dbReference>
<reference evidence="3" key="1">
    <citation type="submission" date="2016-10" db="EMBL/GenBank/DDBJ databases">
        <authorList>
            <person name="Varghese N."/>
            <person name="Submissions S."/>
        </authorList>
    </citation>
    <scope>NUCLEOTIDE SEQUENCE [LARGE SCALE GENOMIC DNA]</scope>
    <source>
        <strain evidence="3">CGMCC 1.8704</strain>
    </source>
</reference>
<dbReference type="InterPro" id="IPR036249">
    <property type="entry name" value="Thioredoxin-like_sf"/>
</dbReference>
<keyword evidence="2" id="KW-0413">Isomerase</keyword>
<dbReference type="Pfam" id="PF01323">
    <property type="entry name" value="DSBA"/>
    <property type="match status" value="1"/>
</dbReference>
<keyword evidence="3" id="KW-1185">Reference proteome</keyword>
<feature type="domain" description="DSBA-like thioredoxin" evidence="1">
    <location>
        <begin position="9"/>
        <end position="210"/>
    </location>
</feature>
<dbReference type="Gene3D" id="3.40.30.10">
    <property type="entry name" value="Glutaredoxin"/>
    <property type="match status" value="1"/>
</dbReference>
<evidence type="ECO:0000313" key="3">
    <source>
        <dbReference type="Proteomes" id="UP000198657"/>
    </source>
</evidence>
<sequence>MEMGNELKIQIWSDVMCPFCYIGKRKLEEALSQFENKDSVAIEWKSFQLDPSFTATPNESIIDHLAEKYQKNTDWAKTMVQNMTQNAKASGLDFHFEKAILANSLHAHRLLHLAKKHHLSNQLEEVLFKAYLTDGKNVNDLVTLKELGLEVGLEAEAIEEVLHSNMYADAVQQDQEEAQGIGVTGVPFFVIDNKYAISGAQPSEVFLKTLEKAWEEGQFRSKIILQNTTDGSSCGIDGCE</sequence>
<dbReference type="STRING" id="604089.SAMN04487942_2875"/>
<dbReference type="GO" id="GO:0016853">
    <property type="term" value="F:isomerase activity"/>
    <property type="evidence" value="ECO:0007669"/>
    <property type="project" value="UniProtKB-KW"/>
</dbReference>
<dbReference type="EMBL" id="FODN01000007">
    <property type="protein sequence ID" value="SEO48351.1"/>
    <property type="molecule type" value="Genomic_DNA"/>
</dbReference>
<dbReference type="GO" id="GO:0016491">
    <property type="term" value="F:oxidoreductase activity"/>
    <property type="evidence" value="ECO:0007669"/>
    <property type="project" value="InterPro"/>
</dbReference>
<proteinExistence type="predicted"/>
<evidence type="ECO:0000259" key="1">
    <source>
        <dbReference type="Pfam" id="PF01323"/>
    </source>
</evidence>
<dbReference type="InterPro" id="IPR001853">
    <property type="entry name" value="DSBA-like_thioredoxin_dom"/>
</dbReference>
<dbReference type="Proteomes" id="UP000198657">
    <property type="component" value="Unassembled WGS sequence"/>
</dbReference>
<accession>A0A1H8Q2Z4</accession>